<organism evidence="1 2">
    <name type="scientific">Suillus discolor</name>
    <dbReference type="NCBI Taxonomy" id="1912936"/>
    <lineage>
        <taxon>Eukaryota</taxon>
        <taxon>Fungi</taxon>
        <taxon>Dikarya</taxon>
        <taxon>Basidiomycota</taxon>
        <taxon>Agaricomycotina</taxon>
        <taxon>Agaricomycetes</taxon>
        <taxon>Agaricomycetidae</taxon>
        <taxon>Boletales</taxon>
        <taxon>Suillineae</taxon>
        <taxon>Suillaceae</taxon>
        <taxon>Suillus</taxon>
    </lineage>
</organism>
<gene>
    <name evidence="1" type="ORF">F5147DRAFT_817236</name>
</gene>
<dbReference type="GeneID" id="64705850"/>
<evidence type="ECO:0000313" key="1">
    <source>
        <dbReference type="EMBL" id="KAG2096519.1"/>
    </source>
</evidence>
<dbReference type="Proteomes" id="UP000823399">
    <property type="component" value="Unassembled WGS sequence"/>
</dbReference>
<evidence type="ECO:0000313" key="2">
    <source>
        <dbReference type="Proteomes" id="UP000823399"/>
    </source>
</evidence>
<dbReference type="OrthoDB" id="10494502at2759"/>
<dbReference type="RefSeq" id="XP_041288242.1">
    <property type="nucleotide sequence ID" value="XM_041443591.1"/>
</dbReference>
<dbReference type="AlphaFoldDB" id="A0A9P7EY26"/>
<keyword evidence="2" id="KW-1185">Reference proteome</keyword>
<sequence>MRQLPVFFRGCWQSSPPLLLPLAQTGLSPSGYILRTEKDSSALEVLVTNLQLMPPRIVCTNLRTSSTGNHCCWFADTARVIGNLNISLAGEESRRHYDACFLNKVLISLFYLAFDYASVFHSSQGCAVAALGTAILIHNREQVSWISRQQDPAESGMIYERRTTYESDLRCGCGRSKCRNSDQVSTGAGKPLRSRSVTRDRRLMQMEVREDGTLECLLKFIDLAGQVLIDMRPITPAVLLIKARCVIDGSRWLRTPMMPQDVGNQPYHNIYRQSISRPVGASIFPDTC</sequence>
<protein>
    <submittedName>
        <fullName evidence="1">Uncharacterized protein</fullName>
    </submittedName>
</protein>
<name>A0A9P7EY26_9AGAM</name>
<dbReference type="EMBL" id="JABBWM010000069">
    <property type="protein sequence ID" value="KAG2096519.1"/>
    <property type="molecule type" value="Genomic_DNA"/>
</dbReference>
<accession>A0A9P7EY26</accession>
<comment type="caution">
    <text evidence="1">The sequence shown here is derived from an EMBL/GenBank/DDBJ whole genome shotgun (WGS) entry which is preliminary data.</text>
</comment>
<reference evidence="1" key="1">
    <citation type="journal article" date="2020" name="New Phytol.">
        <title>Comparative genomics reveals dynamic genome evolution in host specialist ectomycorrhizal fungi.</title>
        <authorList>
            <person name="Lofgren L.A."/>
            <person name="Nguyen N.H."/>
            <person name="Vilgalys R."/>
            <person name="Ruytinx J."/>
            <person name="Liao H.L."/>
            <person name="Branco S."/>
            <person name="Kuo A."/>
            <person name="LaButti K."/>
            <person name="Lipzen A."/>
            <person name="Andreopoulos W."/>
            <person name="Pangilinan J."/>
            <person name="Riley R."/>
            <person name="Hundley H."/>
            <person name="Na H."/>
            <person name="Barry K."/>
            <person name="Grigoriev I.V."/>
            <person name="Stajich J.E."/>
            <person name="Kennedy P.G."/>
        </authorList>
    </citation>
    <scope>NUCLEOTIDE SEQUENCE</scope>
    <source>
        <strain evidence="1">FC423</strain>
    </source>
</reference>
<proteinExistence type="predicted"/>